<dbReference type="AlphaFoldDB" id="A0A9X6ST61"/>
<reference evidence="1 2" key="1">
    <citation type="submission" date="2017-09" db="EMBL/GenBank/DDBJ databases">
        <title>Large-scale bioinformatics analysis of Bacillus genomes uncovers conserved roles of natural products in bacterial physiology.</title>
        <authorList>
            <consortium name="Agbiome Team Llc"/>
            <person name="Bleich R.M."/>
            <person name="Grubbs K.J."/>
            <person name="Santa Maria K.C."/>
            <person name="Allen S.E."/>
            <person name="Farag S."/>
            <person name="Shank E.A."/>
            <person name="Bowers A."/>
        </authorList>
    </citation>
    <scope>NUCLEOTIDE SEQUENCE [LARGE SCALE GENOMIC DNA]</scope>
    <source>
        <strain evidence="1 2">AFS092789</strain>
    </source>
</reference>
<dbReference type="Proteomes" id="UP000219922">
    <property type="component" value="Unassembled WGS sequence"/>
</dbReference>
<comment type="caution">
    <text evidence="1">The sequence shown here is derived from an EMBL/GenBank/DDBJ whole genome shotgun (WGS) entry which is preliminary data.</text>
</comment>
<dbReference type="RefSeq" id="WP_098006814.1">
    <property type="nucleotide sequence ID" value="NZ_NUJB01000036.1"/>
</dbReference>
<accession>A0A9X6ST61</accession>
<organism evidence="1 2">
    <name type="scientific">Bacillus cereus</name>
    <dbReference type="NCBI Taxonomy" id="1396"/>
    <lineage>
        <taxon>Bacteria</taxon>
        <taxon>Bacillati</taxon>
        <taxon>Bacillota</taxon>
        <taxon>Bacilli</taxon>
        <taxon>Bacillales</taxon>
        <taxon>Bacillaceae</taxon>
        <taxon>Bacillus</taxon>
        <taxon>Bacillus cereus group</taxon>
    </lineage>
</organism>
<dbReference type="EMBL" id="NVMX01000138">
    <property type="protein sequence ID" value="PDZ94676.1"/>
    <property type="molecule type" value="Genomic_DNA"/>
</dbReference>
<proteinExistence type="predicted"/>
<name>A0A9X6ST61_BACCE</name>
<gene>
    <name evidence="1" type="ORF">CON36_32585</name>
</gene>
<sequence>MLQQISVNYLKQMDDYIKENLDTITCDEVRECYQSFVDTSKELTGIHANYKSLPEYIVHRFVYHLYAYYINAKQYDIVTNQKFLNKYVAGKNEIDIALINPNQVGNTKEEFQVLGAVSVKAAHTVKIDEDFHRANNLIWGENEDLQYVLVTFNDKFNKDETKFISDQYKIINLQRDKTKIFAHELKNKLGI</sequence>
<evidence type="ECO:0000313" key="2">
    <source>
        <dbReference type="Proteomes" id="UP000219922"/>
    </source>
</evidence>
<protein>
    <submittedName>
        <fullName evidence="1">Uncharacterized protein</fullName>
    </submittedName>
</protein>
<evidence type="ECO:0000313" key="1">
    <source>
        <dbReference type="EMBL" id="PDZ94676.1"/>
    </source>
</evidence>